<dbReference type="OrthoDB" id="4491582at2759"/>
<sequence>MPKDKYRVPGPGARVEVVVPARTRGMKGWAMLAPGETSEPRQSWGLYDVKEQNILPGRRRGPPEDSARRGPEGEQKPKRRALEKNRSFKQETETEMRREIARLRIENDLYALAESEQTRRLRAEVEHLESVKVDLKNRLLSSAAETTPASAETEESLLRSKDREIRDQVSFIRDLERTLSRYFEQERLRLEAGDIDLPTNVSSIGDAMEAIKRGIVSAADLLSSSVHPPDKTPRRSAVDPKLRDLLKITGHNNRALRLMPELAFRAILFRIVCDQILCSEIWGALHTEGFLLRAYQRAIQHASGNEFAGIFHKAALLHMVQHDAQFETCFLAGHVKELQQYTIEVLGPLLDPAKLRVIKDDLFRVMHNLFLQAFSFRAKSLPPDGVRYEVIQFNPGEPFNHETMEAHDTTDNQYLLSDLDNGTRRQIKLCVHGMVVAHRLQDGEPEGLRKVKAIGEAFSASRNRPGSGLAGGDIVTKKAIVILD</sequence>
<organism evidence="2 3">
    <name type="scientific">Aspergillus versicolor CBS 583.65</name>
    <dbReference type="NCBI Taxonomy" id="1036611"/>
    <lineage>
        <taxon>Eukaryota</taxon>
        <taxon>Fungi</taxon>
        <taxon>Dikarya</taxon>
        <taxon>Ascomycota</taxon>
        <taxon>Pezizomycotina</taxon>
        <taxon>Eurotiomycetes</taxon>
        <taxon>Eurotiomycetidae</taxon>
        <taxon>Eurotiales</taxon>
        <taxon>Aspergillaceae</taxon>
        <taxon>Aspergillus</taxon>
        <taxon>Aspergillus subgen. Nidulantes</taxon>
    </lineage>
</organism>
<evidence type="ECO:0000256" key="1">
    <source>
        <dbReference type="SAM" id="MobiDB-lite"/>
    </source>
</evidence>
<dbReference type="VEuPathDB" id="FungiDB:ASPVEDRAFT_136404"/>
<gene>
    <name evidence="2" type="ORF">ASPVEDRAFT_136404</name>
</gene>
<evidence type="ECO:0000313" key="3">
    <source>
        <dbReference type="Proteomes" id="UP000184073"/>
    </source>
</evidence>
<protein>
    <submittedName>
        <fullName evidence="2">Uncharacterized protein</fullName>
    </submittedName>
</protein>
<reference evidence="3" key="1">
    <citation type="journal article" date="2017" name="Genome Biol.">
        <title>Comparative genomics reveals high biological diversity and specific adaptations in the industrially and medically important fungal genus Aspergillus.</title>
        <authorList>
            <person name="de Vries R.P."/>
            <person name="Riley R."/>
            <person name="Wiebenga A."/>
            <person name="Aguilar-Osorio G."/>
            <person name="Amillis S."/>
            <person name="Uchima C.A."/>
            <person name="Anderluh G."/>
            <person name="Asadollahi M."/>
            <person name="Askin M."/>
            <person name="Barry K."/>
            <person name="Battaglia E."/>
            <person name="Bayram O."/>
            <person name="Benocci T."/>
            <person name="Braus-Stromeyer S.A."/>
            <person name="Caldana C."/>
            <person name="Canovas D."/>
            <person name="Cerqueira G.C."/>
            <person name="Chen F."/>
            <person name="Chen W."/>
            <person name="Choi C."/>
            <person name="Clum A."/>
            <person name="Dos Santos R.A."/>
            <person name="Damasio A.R."/>
            <person name="Diallinas G."/>
            <person name="Emri T."/>
            <person name="Fekete E."/>
            <person name="Flipphi M."/>
            <person name="Freyberg S."/>
            <person name="Gallo A."/>
            <person name="Gournas C."/>
            <person name="Habgood R."/>
            <person name="Hainaut M."/>
            <person name="Harispe M.L."/>
            <person name="Henrissat B."/>
            <person name="Hilden K.S."/>
            <person name="Hope R."/>
            <person name="Hossain A."/>
            <person name="Karabika E."/>
            <person name="Karaffa L."/>
            <person name="Karanyi Z."/>
            <person name="Krasevec N."/>
            <person name="Kuo A."/>
            <person name="Kusch H."/>
            <person name="LaButti K."/>
            <person name="Lagendijk E.L."/>
            <person name="Lapidus A."/>
            <person name="Levasseur A."/>
            <person name="Lindquist E."/>
            <person name="Lipzen A."/>
            <person name="Logrieco A.F."/>
            <person name="MacCabe A."/>
            <person name="Maekelae M.R."/>
            <person name="Malavazi I."/>
            <person name="Melin P."/>
            <person name="Meyer V."/>
            <person name="Mielnichuk N."/>
            <person name="Miskei M."/>
            <person name="Molnar A.P."/>
            <person name="Mule G."/>
            <person name="Ngan C.Y."/>
            <person name="Orejas M."/>
            <person name="Orosz E."/>
            <person name="Ouedraogo J.P."/>
            <person name="Overkamp K.M."/>
            <person name="Park H.-S."/>
            <person name="Perrone G."/>
            <person name="Piumi F."/>
            <person name="Punt P.J."/>
            <person name="Ram A.F."/>
            <person name="Ramon A."/>
            <person name="Rauscher S."/>
            <person name="Record E."/>
            <person name="Riano-Pachon D.M."/>
            <person name="Robert V."/>
            <person name="Roehrig J."/>
            <person name="Ruller R."/>
            <person name="Salamov A."/>
            <person name="Salih N.S."/>
            <person name="Samson R.A."/>
            <person name="Sandor E."/>
            <person name="Sanguinetti M."/>
            <person name="Schuetze T."/>
            <person name="Sepcic K."/>
            <person name="Shelest E."/>
            <person name="Sherlock G."/>
            <person name="Sophianopoulou V."/>
            <person name="Squina F.M."/>
            <person name="Sun H."/>
            <person name="Susca A."/>
            <person name="Todd R.B."/>
            <person name="Tsang A."/>
            <person name="Unkles S.E."/>
            <person name="van de Wiele N."/>
            <person name="van Rossen-Uffink D."/>
            <person name="Oliveira J.V."/>
            <person name="Vesth T.C."/>
            <person name="Visser J."/>
            <person name="Yu J.-H."/>
            <person name="Zhou M."/>
            <person name="Andersen M.R."/>
            <person name="Archer D.B."/>
            <person name="Baker S.E."/>
            <person name="Benoit I."/>
            <person name="Brakhage A.A."/>
            <person name="Braus G.H."/>
            <person name="Fischer R."/>
            <person name="Frisvad J.C."/>
            <person name="Goldman G.H."/>
            <person name="Houbraken J."/>
            <person name="Oakley B."/>
            <person name="Pocsi I."/>
            <person name="Scazzocchio C."/>
            <person name="Seiboth B."/>
            <person name="vanKuyk P.A."/>
            <person name="Wortman J."/>
            <person name="Dyer P.S."/>
            <person name="Grigoriev I.V."/>
        </authorList>
    </citation>
    <scope>NUCLEOTIDE SEQUENCE [LARGE SCALE GENOMIC DNA]</scope>
    <source>
        <strain evidence="3">CBS 583.65</strain>
    </source>
</reference>
<dbReference type="AlphaFoldDB" id="A0A1L9PRE4"/>
<name>A0A1L9PRE4_ASPVE</name>
<feature type="compositionally biased region" description="Basic and acidic residues" evidence="1">
    <location>
        <begin position="61"/>
        <end position="94"/>
    </location>
</feature>
<dbReference type="RefSeq" id="XP_040669778.1">
    <property type="nucleotide sequence ID" value="XM_040807286.1"/>
</dbReference>
<dbReference type="GeneID" id="63722797"/>
<feature type="region of interest" description="Disordered" evidence="1">
    <location>
        <begin position="30"/>
        <end position="94"/>
    </location>
</feature>
<dbReference type="Proteomes" id="UP000184073">
    <property type="component" value="Unassembled WGS sequence"/>
</dbReference>
<keyword evidence="3" id="KW-1185">Reference proteome</keyword>
<dbReference type="EMBL" id="KV878131">
    <property type="protein sequence ID" value="OJJ04016.1"/>
    <property type="molecule type" value="Genomic_DNA"/>
</dbReference>
<proteinExistence type="predicted"/>
<accession>A0A1L9PRE4</accession>
<evidence type="ECO:0000313" key="2">
    <source>
        <dbReference type="EMBL" id="OJJ04016.1"/>
    </source>
</evidence>